<dbReference type="InterPro" id="IPR002877">
    <property type="entry name" value="RNA_MeTrfase_FtsJ_dom"/>
</dbReference>
<evidence type="ECO:0000313" key="6">
    <source>
        <dbReference type="Proteomes" id="UP000433493"/>
    </source>
</evidence>
<dbReference type="NCBIfam" id="TIGR00478">
    <property type="entry name" value="tly"/>
    <property type="match status" value="1"/>
</dbReference>
<organism evidence="5 6">
    <name type="scientific">Gulosibacter chungangensis</name>
    <dbReference type="NCBI Taxonomy" id="979746"/>
    <lineage>
        <taxon>Bacteria</taxon>
        <taxon>Bacillati</taxon>
        <taxon>Actinomycetota</taxon>
        <taxon>Actinomycetes</taxon>
        <taxon>Micrococcales</taxon>
        <taxon>Microbacteriaceae</taxon>
        <taxon>Gulosibacter</taxon>
    </lineage>
</organism>
<dbReference type="PANTHER" id="PTHR32319">
    <property type="entry name" value="BACTERIAL HEMOLYSIN-LIKE PROTEIN"/>
    <property type="match status" value="1"/>
</dbReference>
<evidence type="ECO:0000256" key="1">
    <source>
        <dbReference type="ARBA" id="ARBA00022884"/>
    </source>
</evidence>
<dbReference type="GO" id="GO:0003723">
    <property type="term" value="F:RNA binding"/>
    <property type="evidence" value="ECO:0007669"/>
    <property type="project" value="UniProtKB-KW"/>
</dbReference>
<evidence type="ECO:0000256" key="2">
    <source>
        <dbReference type="ARBA" id="ARBA00029460"/>
    </source>
</evidence>
<dbReference type="OrthoDB" id="9784736at2"/>
<keyword evidence="6" id="KW-1185">Reference proteome</keyword>
<sequence length="276" mass="29883">MAERLDRELTKRGLARSRTAAARLIESGTVTLNGVSVTKPSQSVQADDRLEVVEPEPYVSRAAYKLIRALGEFDIDPSGAVALDLGASTGGFTQVLLERGASEVIALDVGHDQLDPMLRSDPRVTVIEGENARYLTESRLDASIRASRINRAPIPTAAISLVVGDLSFISLRYILPVLLEAAPNLRHAALLVKPQFEVGRKYVRGGIVTDSAVATEAVIDIVREAIDLGWQARGFASSPITGTHGNHEYLLWLSRSGTTASQWEDRVRGIMMKGAE</sequence>
<proteinExistence type="inferred from homology"/>
<evidence type="ECO:0000256" key="3">
    <source>
        <dbReference type="PROSITE-ProRule" id="PRU00182"/>
    </source>
</evidence>
<name>A0A7J5BEV4_9MICO</name>
<keyword evidence="5" id="KW-0489">Methyltransferase</keyword>
<protein>
    <submittedName>
        <fullName evidence="5">TlyA family RNA methyltransferase</fullName>
    </submittedName>
</protein>
<dbReference type="AlphaFoldDB" id="A0A7J5BEV4"/>
<dbReference type="InterPro" id="IPR029063">
    <property type="entry name" value="SAM-dependent_MTases_sf"/>
</dbReference>
<keyword evidence="5" id="KW-0808">Transferase</keyword>
<evidence type="ECO:0000313" key="5">
    <source>
        <dbReference type="EMBL" id="KAB1643873.1"/>
    </source>
</evidence>
<dbReference type="InterPro" id="IPR047048">
    <property type="entry name" value="TlyA"/>
</dbReference>
<dbReference type="InterPro" id="IPR036986">
    <property type="entry name" value="S4_RNA-bd_sf"/>
</dbReference>
<dbReference type="Proteomes" id="UP000433493">
    <property type="component" value="Unassembled WGS sequence"/>
</dbReference>
<dbReference type="EMBL" id="WBKB01000002">
    <property type="protein sequence ID" value="KAB1643873.1"/>
    <property type="molecule type" value="Genomic_DNA"/>
</dbReference>
<dbReference type="CDD" id="cd02440">
    <property type="entry name" value="AdoMet_MTases"/>
    <property type="match status" value="1"/>
</dbReference>
<dbReference type="Pfam" id="PF01728">
    <property type="entry name" value="FtsJ"/>
    <property type="match status" value="1"/>
</dbReference>
<dbReference type="SUPFAM" id="SSF53335">
    <property type="entry name" value="S-adenosyl-L-methionine-dependent methyltransferases"/>
    <property type="match status" value="1"/>
</dbReference>
<feature type="domain" description="RNA-binding S4" evidence="4">
    <location>
        <begin position="3"/>
        <end position="67"/>
    </location>
</feature>
<comment type="similarity">
    <text evidence="2">Belongs to the TlyA family.</text>
</comment>
<reference evidence="5 6" key="1">
    <citation type="submission" date="2019-09" db="EMBL/GenBank/DDBJ databases">
        <title>Phylogeny of genus Pseudoclavibacter and closely related genus.</title>
        <authorList>
            <person name="Li Y."/>
        </authorList>
    </citation>
    <scope>NUCLEOTIDE SEQUENCE [LARGE SCALE GENOMIC DNA]</scope>
    <source>
        <strain evidence="5 6">KCTC 13959</strain>
    </source>
</reference>
<dbReference type="PIRSF" id="PIRSF005578">
    <property type="entry name" value="TlyA"/>
    <property type="match status" value="1"/>
</dbReference>
<dbReference type="RefSeq" id="WP_158051377.1">
    <property type="nucleotide sequence ID" value="NZ_WBKB01000002.1"/>
</dbReference>
<accession>A0A7J5BEV4</accession>
<dbReference type="GO" id="GO:0008168">
    <property type="term" value="F:methyltransferase activity"/>
    <property type="evidence" value="ECO:0007669"/>
    <property type="project" value="UniProtKB-KW"/>
</dbReference>
<gene>
    <name evidence="5" type="ORF">F8O05_03455</name>
</gene>
<dbReference type="InterPro" id="IPR002942">
    <property type="entry name" value="S4_RNA-bd"/>
</dbReference>
<dbReference type="InterPro" id="IPR004538">
    <property type="entry name" value="Hemolysin_A/TlyA"/>
</dbReference>
<comment type="caution">
    <text evidence="5">The sequence shown here is derived from an EMBL/GenBank/DDBJ whole genome shotgun (WGS) entry which is preliminary data.</text>
</comment>
<dbReference type="GO" id="GO:0032259">
    <property type="term" value="P:methylation"/>
    <property type="evidence" value="ECO:0007669"/>
    <property type="project" value="UniProtKB-KW"/>
</dbReference>
<dbReference type="CDD" id="cd00165">
    <property type="entry name" value="S4"/>
    <property type="match status" value="1"/>
</dbReference>
<dbReference type="Gene3D" id="3.10.290.10">
    <property type="entry name" value="RNA-binding S4 domain"/>
    <property type="match status" value="1"/>
</dbReference>
<evidence type="ECO:0000259" key="4">
    <source>
        <dbReference type="SMART" id="SM00363"/>
    </source>
</evidence>
<dbReference type="SMART" id="SM00363">
    <property type="entry name" value="S4"/>
    <property type="match status" value="1"/>
</dbReference>
<dbReference type="SUPFAM" id="SSF55174">
    <property type="entry name" value="Alpha-L RNA-binding motif"/>
    <property type="match status" value="1"/>
</dbReference>
<keyword evidence="1 3" id="KW-0694">RNA-binding</keyword>
<dbReference type="PANTHER" id="PTHR32319:SF0">
    <property type="entry name" value="BACTERIAL HEMOLYSIN-LIKE PROTEIN"/>
    <property type="match status" value="1"/>
</dbReference>
<dbReference type="Gene3D" id="3.40.50.150">
    <property type="entry name" value="Vaccinia Virus protein VP39"/>
    <property type="match status" value="1"/>
</dbReference>
<dbReference type="Pfam" id="PF01479">
    <property type="entry name" value="S4"/>
    <property type="match status" value="1"/>
</dbReference>
<dbReference type="PROSITE" id="PS50889">
    <property type="entry name" value="S4"/>
    <property type="match status" value="1"/>
</dbReference>